<feature type="domain" description="Clr5" evidence="2">
    <location>
        <begin position="1"/>
        <end position="52"/>
    </location>
</feature>
<dbReference type="KEGG" id="ela:UCREL1_8218"/>
<dbReference type="AlphaFoldDB" id="M7T4S5"/>
<evidence type="ECO:0000313" key="3">
    <source>
        <dbReference type="EMBL" id="EMR64821.1"/>
    </source>
</evidence>
<dbReference type="HOGENOM" id="CLU_1402433_0_0_1"/>
<accession>M7T4S5</accession>
<gene>
    <name evidence="3" type="ORF">UCREL1_8218</name>
</gene>
<dbReference type="PANTHER" id="PTHR38788">
    <property type="entry name" value="CLR5 DOMAIN-CONTAINING PROTEIN"/>
    <property type="match status" value="1"/>
</dbReference>
<dbReference type="InterPro" id="IPR025676">
    <property type="entry name" value="Clr5_dom"/>
</dbReference>
<keyword evidence="4" id="KW-1185">Reference proteome</keyword>
<protein>
    <recommendedName>
        <fullName evidence="2">Clr5 domain-containing protein</fullName>
    </recommendedName>
</protein>
<feature type="compositionally biased region" description="Polar residues" evidence="1">
    <location>
        <begin position="60"/>
        <end position="70"/>
    </location>
</feature>
<reference evidence="4" key="1">
    <citation type="journal article" date="2013" name="Genome Announc.">
        <title>Draft genome sequence of the grapevine dieback fungus Eutypa lata UCR-EL1.</title>
        <authorList>
            <person name="Blanco-Ulate B."/>
            <person name="Rolshausen P.E."/>
            <person name="Cantu D."/>
        </authorList>
    </citation>
    <scope>NUCLEOTIDE SEQUENCE [LARGE SCALE GENOMIC DNA]</scope>
    <source>
        <strain evidence="4">UCR-EL1</strain>
    </source>
</reference>
<evidence type="ECO:0000259" key="2">
    <source>
        <dbReference type="Pfam" id="PF14420"/>
    </source>
</evidence>
<dbReference type="EMBL" id="KB706995">
    <property type="protein sequence ID" value="EMR64821.1"/>
    <property type="molecule type" value="Genomic_DNA"/>
</dbReference>
<dbReference type="eggNOG" id="ENOG502RS20">
    <property type="taxonomic scope" value="Eukaryota"/>
</dbReference>
<dbReference type="Proteomes" id="UP000012174">
    <property type="component" value="Unassembled WGS sequence"/>
</dbReference>
<dbReference type="PANTHER" id="PTHR38788:SF3">
    <property type="entry name" value="CLR5 DOMAIN-CONTAINING PROTEIN"/>
    <property type="match status" value="1"/>
</dbReference>
<feature type="region of interest" description="Disordered" evidence="1">
    <location>
        <begin position="128"/>
        <end position="194"/>
    </location>
</feature>
<dbReference type="OrthoDB" id="194358at2759"/>
<sequence>MTKQWEQYEATIRALYADHTLATVRQIMIERHGFNASVRAYRGRLDRWNVRKYNRRNRNGSDPHQSSLGGQVSAASATAAATTTITNPVVTSSPPFYGNFVPVTQPLSSWPSDSTSVFAANHPETDGTYGFGHHHDQRLGSTGHLEMPFSADMHNSPPSSGSGAQDARYHGAAGDDAQGYEATPQDLPGRGGSH</sequence>
<proteinExistence type="predicted"/>
<dbReference type="Pfam" id="PF14420">
    <property type="entry name" value="Clr5"/>
    <property type="match status" value="1"/>
</dbReference>
<name>M7T4S5_EUTLA</name>
<organism evidence="3 4">
    <name type="scientific">Eutypa lata (strain UCR-EL1)</name>
    <name type="common">Grapevine dieback disease fungus</name>
    <name type="synonym">Eutypa armeniacae</name>
    <dbReference type="NCBI Taxonomy" id="1287681"/>
    <lineage>
        <taxon>Eukaryota</taxon>
        <taxon>Fungi</taxon>
        <taxon>Dikarya</taxon>
        <taxon>Ascomycota</taxon>
        <taxon>Pezizomycotina</taxon>
        <taxon>Sordariomycetes</taxon>
        <taxon>Xylariomycetidae</taxon>
        <taxon>Xylariales</taxon>
        <taxon>Diatrypaceae</taxon>
        <taxon>Eutypa</taxon>
    </lineage>
</organism>
<evidence type="ECO:0000256" key="1">
    <source>
        <dbReference type="SAM" id="MobiDB-lite"/>
    </source>
</evidence>
<evidence type="ECO:0000313" key="4">
    <source>
        <dbReference type="Proteomes" id="UP000012174"/>
    </source>
</evidence>
<feature type="region of interest" description="Disordered" evidence="1">
    <location>
        <begin position="54"/>
        <end position="73"/>
    </location>
</feature>